<organism evidence="1 2">
    <name type="scientific">Austropuccinia psidii MF-1</name>
    <dbReference type="NCBI Taxonomy" id="1389203"/>
    <lineage>
        <taxon>Eukaryota</taxon>
        <taxon>Fungi</taxon>
        <taxon>Dikarya</taxon>
        <taxon>Basidiomycota</taxon>
        <taxon>Pucciniomycotina</taxon>
        <taxon>Pucciniomycetes</taxon>
        <taxon>Pucciniales</taxon>
        <taxon>Sphaerophragmiaceae</taxon>
        <taxon>Austropuccinia</taxon>
    </lineage>
</organism>
<proteinExistence type="predicted"/>
<accession>A0A9Q3GSD0</accession>
<name>A0A9Q3GSD0_9BASI</name>
<comment type="caution">
    <text evidence="1">The sequence shown here is derived from an EMBL/GenBank/DDBJ whole genome shotgun (WGS) entry which is preliminary data.</text>
</comment>
<reference evidence="1" key="1">
    <citation type="submission" date="2021-03" db="EMBL/GenBank/DDBJ databases">
        <title>Draft genome sequence of rust myrtle Austropuccinia psidii MF-1, a brazilian biotype.</title>
        <authorList>
            <person name="Quecine M.C."/>
            <person name="Pachon D.M.R."/>
            <person name="Bonatelli M.L."/>
            <person name="Correr F.H."/>
            <person name="Franceschini L.M."/>
            <person name="Leite T.F."/>
            <person name="Margarido G.R.A."/>
            <person name="Almeida C.A."/>
            <person name="Ferrarezi J.A."/>
            <person name="Labate C.A."/>
        </authorList>
    </citation>
    <scope>NUCLEOTIDE SEQUENCE</scope>
    <source>
        <strain evidence="1">MF-1</strain>
    </source>
</reference>
<dbReference type="AlphaFoldDB" id="A0A9Q3GSD0"/>
<keyword evidence="2" id="KW-1185">Reference proteome</keyword>
<dbReference type="OrthoDB" id="3344688at2759"/>
<evidence type="ECO:0000313" key="1">
    <source>
        <dbReference type="EMBL" id="MBW0477294.1"/>
    </source>
</evidence>
<dbReference type="Proteomes" id="UP000765509">
    <property type="component" value="Unassembled WGS sequence"/>
</dbReference>
<gene>
    <name evidence="1" type="ORF">O181_017009</name>
</gene>
<dbReference type="EMBL" id="AVOT02004761">
    <property type="protein sequence ID" value="MBW0477294.1"/>
    <property type="molecule type" value="Genomic_DNA"/>
</dbReference>
<dbReference type="PANTHER" id="PTHR11439">
    <property type="entry name" value="GAG-POL-RELATED RETROTRANSPOSON"/>
    <property type="match status" value="1"/>
</dbReference>
<evidence type="ECO:0000313" key="2">
    <source>
        <dbReference type="Proteomes" id="UP000765509"/>
    </source>
</evidence>
<sequence length="127" mass="14266">MQNERLAPATTKDKVSGFDYRKAVGLLNYLSSCTWPDVSFITSALSQFLEKPTAEHVAAFKRALRYLKGTKQEVLVLGGKGLDDTIVGLCDLYWARNFDGRSYVLRLNFMENKKATNSGLVNDRSRP</sequence>
<protein>
    <submittedName>
        <fullName evidence="1">Uncharacterized protein</fullName>
    </submittedName>
</protein>